<proteinExistence type="predicted"/>
<accession>A0A090G8R7</accession>
<dbReference type="Proteomes" id="UP000046122">
    <property type="component" value="Unassembled WGS sequence"/>
</dbReference>
<organism evidence="1 2">
    <name type="scientific">Mesorhizobium plurifarium</name>
    <dbReference type="NCBI Taxonomy" id="69974"/>
    <lineage>
        <taxon>Bacteria</taxon>
        <taxon>Pseudomonadati</taxon>
        <taxon>Pseudomonadota</taxon>
        <taxon>Alphaproteobacteria</taxon>
        <taxon>Hyphomicrobiales</taxon>
        <taxon>Phyllobacteriaceae</taxon>
        <taxon>Mesorhizobium</taxon>
    </lineage>
</organism>
<dbReference type="AlphaFoldDB" id="A0A090G8R7"/>
<protein>
    <submittedName>
        <fullName evidence="1">Uncharacterized protein</fullName>
    </submittedName>
</protein>
<name>A0A090G8R7_MESPL</name>
<evidence type="ECO:0000313" key="2">
    <source>
        <dbReference type="Proteomes" id="UP000046122"/>
    </source>
</evidence>
<gene>
    <name evidence="1" type="ORF">MPL3365_30755</name>
</gene>
<evidence type="ECO:0000313" key="1">
    <source>
        <dbReference type="EMBL" id="CDX59613.1"/>
    </source>
</evidence>
<dbReference type="EMBL" id="CCNE01000023">
    <property type="protein sequence ID" value="CDX59613.1"/>
    <property type="molecule type" value="Genomic_DNA"/>
</dbReference>
<sequence>MARRQALAKVRNLLIAKASELGNPGASSDTVVAAVLKEHPEAVLEARDDLVRMALARELSRARERGPASVGTTQLTLWGNFNVSPQIRVPDEHGDLVYKNLDICTFEEVEGYAASLPTPRNRSNRRANLLQMVETLKPFRSSDKDIIGTSWAASIAASAKGAA</sequence>
<reference evidence="1 2" key="1">
    <citation type="submission" date="2014-08" db="EMBL/GenBank/DDBJ databases">
        <authorList>
            <person name="Moulin Lionel"/>
        </authorList>
    </citation>
    <scope>NUCLEOTIDE SEQUENCE [LARGE SCALE GENOMIC DNA]</scope>
</reference>